<evidence type="ECO:0000313" key="9">
    <source>
        <dbReference type="Proteomes" id="UP000749559"/>
    </source>
</evidence>
<keyword evidence="4" id="KW-0863">Zinc-finger</keyword>
<comment type="caution">
    <text evidence="8">The sequence shown here is derived from an EMBL/GenBank/DDBJ whole genome shotgun (WGS) entry which is preliminary data.</text>
</comment>
<evidence type="ECO:0000256" key="5">
    <source>
        <dbReference type="ARBA" id="ARBA00022833"/>
    </source>
</evidence>
<dbReference type="OrthoDB" id="3437960at2759"/>
<dbReference type="GO" id="GO:0005634">
    <property type="term" value="C:nucleus"/>
    <property type="evidence" value="ECO:0007669"/>
    <property type="project" value="UniProtKB-SubCell"/>
</dbReference>
<evidence type="ECO:0000256" key="1">
    <source>
        <dbReference type="ARBA" id="ARBA00004123"/>
    </source>
</evidence>
<dbReference type="SUPFAM" id="SSF57667">
    <property type="entry name" value="beta-beta-alpha zinc fingers"/>
    <property type="match status" value="1"/>
</dbReference>
<dbReference type="InterPro" id="IPR050888">
    <property type="entry name" value="ZnF_C2H2-type_TF"/>
</dbReference>
<evidence type="ECO:0000256" key="2">
    <source>
        <dbReference type="ARBA" id="ARBA00022723"/>
    </source>
</evidence>
<evidence type="ECO:0000256" key="4">
    <source>
        <dbReference type="ARBA" id="ARBA00022771"/>
    </source>
</evidence>
<dbReference type="GO" id="GO:0008270">
    <property type="term" value="F:zinc ion binding"/>
    <property type="evidence" value="ECO:0007669"/>
    <property type="project" value="UniProtKB-KW"/>
</dbReference>
<gene>
    <name evidence="8" type="ORF">OFUS_LOCUS4199</name>
</gene>
<proteinExistence type="predicted"/>
<dbReference type="InterPro" id="IPR013087">
    <property type="entry name" value="Znf_C2H2_type"/>
</dbReference>
<dbReference type="Proteomes" id="UP000749559">
    <property type="component" value="Unassembled WGS sequence"/>
</dbReference>
<dbReference type="Gene3D" id="3.30.160.60">
    <property type="entry name" value="Classic Zinc Finger"/>
    <property type="match status" value="1"/>
</dbReference>
<keyword evidence="9" id="KW-1185">Reference proteome</keyword>
<dbReference type="InterPro" id="IPR036236">
    <property type="entry name" value="Znf_C2H2_sf"/>
</dbReference>
<dbReference type="AlphaFoldDB" id="A0A8S4N9D4"/>
<sequence>GYSEQHITEHSHIPKISTVNQIHGDVCVEVDEETFHCPTCSMAFPSQRCIDYHVIVVHNGYCDVCQGRLDNEDEAERLNHGKKHTGEKPQQCEYCLKLFSGKSTYKLHLSRDLKCLLCGKIFPRQNKTLHMKYHLK</sequence>
<keyword evidence="2" id="KW-0479">Metal-binding</keyword>
<organism evidence="8 9">
    <name type="scientific">Owenia fusiformis</name>
    <name type="common">Polychaete worm</name>
    <dbReference type="NCBI Taxonomy" id="6347"/>
    <lineage>
        <taxon>Eukaryota</taxon>
        <taxon>Metazoa</taxon>
        <taxon>Spiralia</taxon>
        <taxon>Lophotrochozoa</taxon>
        <taxon>Annelida</taxon>
        <taxon>Polychaeta</taxon>
        <taxon>Sedentaria</taxon>
        <taxon>Canalipalpata</taxon>
        <taxon>Sabellida</taxon>
        <taxon>Oweniida</taxon>
        <taxon>Oweniidae</taxon>
        <taxon>Owenia</taxon>
    </lineage>
</organism>
<dbReference type="PROSITE" id="PS00028">
    <property type="entry name" value="ZINC_FINGER_C2H2_1"/>
    <property type="match status" value="1"/>
</dbReference>
<reference evidence="8" key="1">
    <citation type="submission" date="2022-03" db="EMBL/GenBank/DDBJ databases">
        <authorList>
            <person name="Martin C."/>
        </authorList>
    </citation>
    <scope>NUCLEOTIDE SEQUENCE</scope>
</reference>
<feature type="domain" description="C2H2-type" evidence="7">
    <location>
        <begin position="37"/>
        <end position="58"/>
    </location>
</feature>
<evidence type="ECO:0000313" key="8">
    <source>
        <dbReference type="EMBL" id="CAH1777113.1"/>
    </source>
</evidence>
<dbReference type="PANTHER" id="PTHR24406">
    <property type="entry name" value="TRANSCRIPTIONAL REPRESSOR CTCFL-RELATED"/>
    <property type="match status" value="1"/>
</dbReference>
<dbReference type="EMBL" id="CAIIXF020000002">
    <property type="protein sequence ID" value="CAH1777113.1"/>
    <property type="molecule type" value="Genomic_DNA"/>
</dbReference>
<comment type="subcellular location">
    <subcellularLocation>
        <location evidence="1">Nucleus</location>
    </subcellularLocation>
</comment>
<evidence type="ECO:0000256" key="3">
    <source>
        <dbReference type="ARBA" id="ARBA00022737"/>
    </source>
</evidence>
<accession>A0A8S4N9D4</accession>
<protein>
    <recommendedName>
        <fullName evidence="7">C2H2-type domain-containing protein</fullName>
    </recommendedName>
</protein>
<name>A0A8S4N9D4_OWEFU</name>
<evidence type="ECO:0000256" key="6">
    <source>
        <dbReference type="ARBA" id="ARBA00023242"/>
    </source>
</evidence>
<keyword evidence="3" id="KW-0677">Repeat</keyword>
<dbReference type="SMART" id="SM00355">
    <property type="entry name" value="ZnF_C2H2"/>
    <property type="match status" value="3"/>
</dbReference>
<evidence type="ECO:0000259" key="7">
    <source>
        <dbReference type="PROSITE" id="PS00028"/>
    </source>
</evidence>
<keyword evidence="5" id="KW-0862">Zinc</keyword>
<feature type="non-terminal residue" evidence="8">
    <location>
        <position position="1"/>
    </location>
</feature>
<keyword evidence="6" id="KW-0539">Nucleus</keyword>